<dbReference type="Proteomes" id="UP000789706">
    <property type="component" value="Unassembled WGS sequence"/>
</dbReference>
<keyword evidence="4" id="KW-1185">Reference proteome</keyword>
<feature type="domain" description="HMG box" evidence="2">
    <location>
        <begin position="41"/>
        <end position="111"/>
    </location>
</feature>
<evidence type="ECO:0000256" key="1">
    <source>
        <dbReference type="PROSITE-ProRule" id="PRU00267"/>
    </source>
</evidence>
<dbReference type="Gene3D" id="1.10.30.10">
    <property type="entry name" value="High mobility group box domain"/>
    <property type="match status" value="1"/>
</dbReference>
<dbReference type="GO" id="GO:0003677">
    <property type="term" value="F:DNA binding"/>
    <property type="evidence" value="ECO:0007669"/>
    <property type="project" value="UniProtKB-UniRule"/>
</dbReference>
<dbReference type="EMBL" id="CAJVPK010000452">
    <property type="protein sequence ID" value="CAG8512323.1"/>
    <property type="molecule type" value="Genomic_DNA"/>
</dbReference>
<reference evidence="3" key="1">
    <citation type="submission" date="2021-06" db="EMBL/GenBank/DDBJ databases">
        <authorList>
            <person name="Kallberg Y."/>
            <person name="Tangrot J."/>
            <person name="Rosling A."/>
        </authorList>
    </citation>
    <scope>NUCLEOTIDE SEQUENCE</scope>
    <source>
        <strain evidence="3">AZ414A</strain>
    </source>
</reference>
<dbReference type="SMART" id="SM00398">
    <property type="entry name" value="HMG"/>
    <property type="match status" value="1"/>
</dbReference>
<feature type="DNA-binding region" description="HMG box" evidence="1">
    <location>
        <begin position="41"/>
        <end position="111"/>
    </location>
</feature>
<accession>A0A9N8ZZ90</accession>
<name>A0A9N8ZZ90_9GLOM</name>
<proteinExistence type="predicted"/>
<evidence type="ECO:0000313" key="3">
    <source>
        <dbReference type="EMBL" id="CAG8512323.1"/>
    </source>
</evidence>
<keyword evidence="1" id="KW-0238">DNA-binding</keyword>
<dbReference type="Pfam" id="PF00505">
    <property type="entry name" value="HMG_box"/>
    <property type="match status" value="1"/>
</dbReference>
<dbReference type="InterPro" id="IPR036910">
    <property type="entry name" value="HMG_box_dom_sf"/>
</dbReference>
<dbReference type="OrthoDB" id="6247875at2759"/>
<dbReference type="InterPro" id="IPR009071">
    <property type="entry name" value="HMG_box_dom"/>
</dbReference>
<evidence type="ECO:0000313" key="4">
    <source>
        <dbReference type="Proteomes" id="UP000789706"/>
    </source>
</evidence>
<sequence>MNKNNMPPSQNPVKNINDILNYVNNLQDLTRKNRKNKINQISRPQNSWVLFRKDYEANKRNQFPDTLFKMKTVSINAGDVWKNQSSQVKRYFEILLKLALAKHKIMYPDYKYTPKRRYK</sequence>
<dbReference type="SUPFAM" id="SSF47095">
    <property type="entry name" value="HMG-box"/>
    <property type="match status" value="1"/>
</dbReference>
<dbReference type="CDD" id="cd01389">
    <property type="entry name" value="HMG-box_ROX1-like"/>
    <property type="match status" value="1"/>
</dbReference>
<dbReference type="AlphaFoldDB" id="A0A9N8ZZ90"/>
<keyword evidence="1" id="KW-0539">Nucleus</keyword>
<dbReference type="GO" id="GO:0005634">
    <property type="term" value="C:nucleus"/>
    <property type="evidence" value="ECO:0007669"/>
    <property type="project" value="UniProtKB-UniRule"/>
</dbReference>
<protein>
    <submittedName>
        <fullName evidence="3">1080_t:CDS:1</fullName>
    </submittedName>
</protein>
<comment type="caution">
    <text evidence="3">The sequence shown here is derived from an EMBL/GenBank/DDBJ whole genome shotgun (WGS) entry which is preliminary data.</text>
</comment>
<organism evidence="3 4">
    <name type="scientific">Diversispora eburnea</name>
    <dbReference type="NCBI Taxonomy" id="1213867"/>
    <lineage>
        <taxon>Eukaryota</taxon>
        <taxon>Fungi</taxon>
        <taxon>Fungi incertae sedis</taxon>
        <taxon>Mucoromycota</taxon>
        <taxon>Glomeromycotina</taxon>
        <taxon>Glomeromycetes</taxon>
        <taxon>Diversisporales</taxon>
        <taxon>Diversisporaceae</taxon>
        <taxon>Diversispora</taxon>
    </lineage>
</organism>
<gene>
    <name evidence="3" type="ORF">DEBURN_LOCUS5240</name>
</gene>
<evidence type="ECO:0000259" key="2">
    <source>
        <dbReference type="PROSITE" id="PS50118"/>
    </source>
</evidence>
<dbReference type="PROSITE" id="PS50118">
    <property type="entry name" value="HMG_BOX_2"/>
    <property type="match status" value="1"/>
</dbReference>